<accession>A0AAE1ENI0</accession>
<dbReference type="AlphaFoldDB" id="A0AAE1ENI0"/>
<evidence type="ECO:0000256" key="1">
    <source>
        <dbReference type="SAM" id="MobiDB-lite"/>
    </source>
</evidence>
<feature type="region of interest" description="Disordered" evidence="1">
    <location>
        <begin position="71"/>
        <end position="99"/>
    </location>
</feature>
<keyword evidence="3" id="KW-1185">Reference proteome</keyword>
<feature type="region of interest" description="Disordered" evidence="1">
    <location>
        <begin position="529"/>
        <end position="634"/>
    </location>
</feature>
<dbReference type="EMBL" id="JAWQEG010005688">
    <property type="protein sequence ID" value="KAK3857115.1"/>
    <property type="molecule type" value="Genomic_DNA"/>
</dbReference>
<comment type="caution">
    <text evidence="2">The sequence shown here is derived from an EMBL/GenBank/DDBJ whole genome shotgun (WGS) entry which is preliminary data.</text>
</comment>
<feature type="region of interest" description="Disordered" evidence="1">
    <location>
        <begin position="116"/>
        <end position="136"/>
    </location>
</feature>
<dbReference type="Proteomes" id="UP001286313">
    <property type="component" value="Unassembled WGS sequence"/>
</dbReference>
<name>A0AAE1ENI0_PETCI</name>
<evidence type="ECO:0000313" key="3">
    <source>
        <dbReference type="Proteomes" id="UP001286313"/>
    </source>
</evidence>
<feature type="region of interest" description="Disordered" evidence="1">
    <location>
        <begin position="1"/>
        <end position="33"/>
    </location>
</feature>
<feature type="compositionally biased region" description="Low complexity" evidence="1">
    <location>
        <begin position="122"/>
        <end position="132"/>
    </location>
</feature>
<sequence>MTLDQHEAEGQQQHEEEEEEHEGEEEKDVKTHINRAKRSRYQYTNPFLPILIILLVTNSLFRLEIPGLLHPDDLIPSRSKRRGSRGGKRKRVQPGHDHTKDVISFIKKTHNTMYGDGNSGRSSLQHHTVSSHQHTHYTPSLNTLNQLSVQQYGNVTANPISENWTGKENRSQGTKSVRPLWADTGDLHISHSVFTDSRVPDSDHHSELETNSSCSLYPGEEEYARTNRSIIDRIMFQDREEREDMSSRLMWQRETGYYDTSGGSMTDGQGQQLTKGLVCQGKKDENNGGNLHEERRNVSNNNDIQSEVLPANFIHVHTNTNTSDSRPFPSQFKKQADKQSSNCFESLLEDISPTRYTSDRRENYDTIKSSMTTGDFLQEIVSNNCQAHSVSPKNIFSKTTEQTGTENTMYGLIDKPTNDSAQNYQRNPFMIHQTNDQVSNVLNNSIHNAHECVNPLDNNNKNNQHHNSTQNNHHYYQNINTTFHQHDNYNRESNVGSLFGNVEYNEEERSKGQRVPSPDLFATQDFADGQRSKSALPNFRPHNIFSSNPHVGCDPPPDSSSRSSFPSCLPSTPPKHISKHPSQVSPPPPHSPYFASHLGPLHSSCKSTLSQTPLPVTPNSHNQTGGGEEGPERMLYKTPQQANPHRSGQHFFFSPKSSGYQSGWSGGVRGGRVQVVRVESQMVVNATPHNKLETTKAQVVSSYLLDSQGNDLQRAHPLLPSHHHHHPVLDLYSGVPYP</sequence>
<feature type="compositionally biased region" description="Basic and acidic residues" evidence="1">
    <location>
        <begin position="1"/>
        <end position="14"/>
    </location>
</feature>
<gene>
    <name evidence="2" type="ORF">Pcinc_036610</name>
</gene>
<proteinExistence type="predicted"/>
<feature type="compositionally biased region" description="Low complexity" evidence="1">
    <location>
        <begin position="559"/>
        <end position="570"/>
    </location>
</feature>
<feature type="region of interest" description="Disordered" evidence="1">
    <location>
        <begin position="283"/>
        <end position="302"/>
    </location>
</feature>
<feature type="compositionally biased region" description="Basic residues" evidence="1">
    <location>
        <begin position="78"/>
        <end position="93"/>
    </location>
</feature>
<feature type="compositionally biased region" description="Polar residues" evidence="1">
    <location>
        <begin position="604"/>
        <end position="623"/>
    </location>
</feature>
<feature type="compositionally biased region" description="Basic and acidic residues" evidence="1">
    <location>
        <begin position="283"/>
        <end position="297"/>
    </location>
</feature>
<protein>
    <submittedName>
        <fullName evidence="2">Uncharacterized protein</fullName>
    </submittedName>
</protein>
<reference evidence="2" key="1">
    <citation type="submission" date="2023-10" db="EMBL/GenBank/DDBJ databases">
        <title>Genome assemblies of two species of porcelain crab, Petrolisthes cinctipes and Petrolisthes manimaculis (Anomura: Porcellanidae).</title>
        <authorList>
            <person name="Angst P."/>
        </authorList>
    </citation>
    <scope>NUCLEOTIDE SEQUENCE</scope>
    <source>
        <strain evidence="2">PB745_01</strain>
        <tissue evidence="2">Gill</tissue>
    </source>
</reference>
<feature type="compositionally biased region" description="Acidic residues" evidence="1">
    <location>
        <begin position="15"/>
        <end position="26"/>
    </location>
</feature>
<organism evidence="2 3">
    <name type="scientific">Petrolisthes cinctipes</name>
    <name type="common">Flat porcelain crab</name>
    <dbReference type="NCBI Taxonomy" id="88211"/>
    <lineage>
        <taxon>Eukaryota</taxon>
        <taxon>Metazoa</taxon>
        <taxon>Ecdysozoa</taxon>
        <taxon>Arthropoda</taxon>
        <taxon>Crustacea</taxon>
        <taxon>Multicrustacea</taxon>
        <taxon>Malacostraca</taxon>
        <taxon>Eumalacostraca</taxon>
        <taxon>Eucarida</taxon>
        <taxon>Decapoda</taxon>
        <taxon>Pleocyemata</taxon>
        <taxon>Anomura</taxon>
        <taxon>Galatheoidea</taxon>
        <taxon>Porcellanidae</taxon>
        <taxon>Petrolisthes</taxon>
    </lineage>
</organism>
<evidence type="ECO:0000313" key="2">
    <source>
        <dbReference type="EMBL" id="KAK3857115.1"/>
    </source>
</evidence>